<dbReference type="RefSeq" id="WP_044576298.1">
    <property type="nucleotide sequence ID" value="NZ_BAABDR010000060.1"/>
</dbReference>
<dbReference type="AlphaFoldDB" id="A0A061A4S4"/>
<evidence type="ECO:0000313" key="3">
    <source>
        <dbReference type="Proteomes" id="UP000756710"/>
    </source>
</evidence>
<dbReference type="HOGENOM" id="CLU_2013977_0_0_11"/>
<accession>A0A061A4S4</accession>
<dbReference type="EMBL" id="LK022848">
    <property type="protein sequence ID" value="CDR10442.1"/>
    <property type="molecule type" value="Genomic_DNA"/>
</dbReference>
<sequence>MVDDRPATSYHPSEAWVLTAAEGAEWLKGAFVRLGKRSMMFGRGSPSTATASWRSSIGGQQGDIVEASAIARISSFNRSPRITKRIADLRTALTPWQRNRAVRKLDDLLAHYRLTGSSSTNKS</sequence>
<gene>
    <name evidence="2" type="ORF">J2Z30_000599</name>
    <name evidence="1" type="ORF">SIRAN6944</name>
</gene>
<reference evidence="1" key="1">
    <citation type="submission" date="2014-05" db="EMBL/GenBank/DDBJ databases">
        <authorList>
            <person name="Horn Fabian"/>
        </authorList>
    </citation>
    <scope>NUCLEOTIDE SEQUENCE</scope>
</reference>
<name>A0A061A4S4_9ACTN</name>
<dbReference type="Proteomes" id="UP000756710">
    <property type="component" value="Unassembled WGS sequence"/>
</dbReference>
<evidence type="ECO:0000313" key="2">
    <source>
        <dbReference type="EMBL" id="MBP2059603.1"/>
    </source>
</evidence>
<evidence type="ECO:0000313" key="1">
    <source>
        <dbReference type="EMBL" id="CDR10442.1"/>
    </source>
</evidence>
<proteinExistence type="predicted"/>
<dbReference type="GeneID" id="32467609"/>
<protein>
    <submittedName>
        <fullName evidence="1">Uncharacterized protein</fullName>
    </submittedName>
</protein>
<dbReference type="EMBL" id="JAGGLR010000001">
    <property type="protein sequence ID" value="MBP2059603.1"/>
    <property type="molecule type" value="Genomic_DNA"/>
</dbReference>
<organism evidence="1">
    <name type="scientific">Streptomyces iranensis</name>
    <dbReference type="NCBI Taxonomy" id="576784"/>
    <lineage>
        <taxon>Bacteria</taxon>
        <taxon>Bacillati</taxon>
        <taxon>Actinomycetota</taxon>
        <taxon>Actinomycetes</taxon>
        <taxon>Kitasatosporales</taxon>
        <taxon>Streptomycetaceae</taxon>
        <taxon>Streptomyces</taxon>
        <taxon>Streptomyces violaceusniger group</taxon>
    </lineage>
</organism>
<reference evidence="2 3" key="2">
    <citation type="submission" date="2021-03" db="EMBL/GenBank/DDBJ databases">
        <title>Genomic Encyclopedia of Type Strains, Phase IV (KMG-IV): sequencing the most valuable type-strain genomes for metagenomic binning, comparative biology and taxonomic classification.</title>
        <authorList>
            <person name="Goeker M."/>
        </authorList>
    </citation>
    <scope>NUCLEOTIDE SEQUENCE [LARGE SCALE GENOMIC DNA]</scope>
    <source>
        <strain evidence="2 3">DSM 41954</strain>
    </source>
</reference>
<keyword evidence="3" id="KW-1185">Reference proteome</keyword>